<dbReference type="PANTHER" id="PTHR43280">
    <property type="entry name" value="ARAC-FAMILY TRANSCRIPTIONAL REGULATOR"/>
    <property type="match status" value="1"/>
</dbReference>
<dbReference type="InterPro" id="IPR009057">
    <property type="entry name" value="Homeodomain-like_sf"/>
</dbReference>
<keyword evidence="7" id="KW-1185">Reference proteome</keyword>
<proteinExistence type="predicted"/>
<evidence type="ECO:0000256" key="3">
    <source>
        <dbReference type="ARBA" id="ARBA00023163"/>
    </source>
</evidence>
<dbReference type="Gene3D" id="1.10.10.60">
    <property type="entry name" value="Homeodomain-like"/>
    <property type="match status" value="2"/>
</dbReference>
<accession>A0ABX5UHF2</accession>
<evidence type="ECO:0000256" key="2">
    <source>
        <dbReference type="ARBA" id="ARBA00023125"/>
    </source>
</evidence>
<evidence type="ECO:0000313" key="6">
    <source>
        <dbReference type="EMBL" id="QCP10828.1"/>
    </source>
</evidence>
<gene>
    <name evidence="6" type="ORF">FCL38_10590</name>
</gene>
<dbReference type="Proteomes" id="UP000298763">
    <property type="component" value="Chromosome"/>
</dbReference>
<evidence type="ECO:0000256" key="1">
    <source>
        <dbReference type="ARBA" id="ARBA00023015"/>
    </source>
</evidence>
<dbReference type="PANTHER" id="PTHR43280:SF28">
    <property type="entry name" value="HTH-TYPE TRANSCRIPTIONAL ACTIVATOR RHAS"/>
    <property type="match status" value="1"/>
</dbReference>
<name>A0ABX5UHF2_9BURK</name>
<evidence type="ECO:0000256" key="4">
    <source>
        <dbReference type="SAM" id="MobiDB-lite"/>
    </source>
</evidence>
<feature type="region of interest" description="Disordered" evidence="4">
    <location>
        <begin position="112"/>
        <end position="132"/>
    </location>
</feature>
<feature type="domain" description="HTH araC/xylS-type" evidence="5">
    <location>
        <begin position="32"/>
        <end position="96"/>
    </location>
</feature>
<dbReference type="SMART" id="SM00342">
    <property type="entry name" value="HTH_ARAC"/>
    <property type="match status" value="1"/>
</dbReference>
<evidence type="ECO:0000313" key="7">
    <source>
        <dbReference type="Proteomes" id="UP000298763"/>
    </source>
</evidence>
<dbReference type="PRINTS" id="PR00032">
    <property type="entry name" value="HTHARAC"/>
</dbReference>
<dbReference type="Pfam" id="PF12833">
    <property type="entry name" value="HTH_18"/>
    <property type="match status" value="1"/>
</dbReference>
<dbReference type="InterPro" id="IPR018062">
    <property type="entry name" value="HTH_AraC-typ_CS"/>
</dbReference>
<dbReference type="PROSITE" id="PS00041">
    <property type="entry name" value="HTH_ARAC_FAMILY_1"/>
    <property type="match status" value="1"/>
</dbReference>
<dbReference type="PROSITE" id="PS01124">
    <property type="entry name" value="HTH_ARAC_FAMILY_2"/>
    <property type="match status" value="1"/>
</dbReference>
<keyword evidence="1" id="KW-0805">Transcription regulation</keyword>
<keyword evidence="2" id="KW-0238">DNA-binding</keyword>
<dbReference type="InterPro" id="IPR018060">
    <property type="entry name" value="HTH_AraC"/>
</dbReference>
<dbReference type="SUPFAM" id="SSF46689">
    <property type="entry name" value="Homeodomain-like"/>
    <property type="match status" value="1"/>
</dbReference>
<protein>
    <submittedName>
        <fullName evidence="6">Helix-turn-helix transcriptional regulator</fullName>
    </submittedName>
</protein>
<dbReference type="RefSeq" id="WP_137313707.1">
    <property type="nucleotide sequence ID" value="NZ_CP040017.1"/>
</dbReference>
<organism evidence="6 7">
    <name type="scientific">Pseudoduganella umbonata</name>
    <dbReference type="NCBI Taxonomy" id="864828"/>
    <lineage>
        <taxon>Bacteria</taxon>
        <taxon>Pseudomonadati</taxon>
        <taxon>Pseudomonadota</taxon>
        <taxon>Betaproteobacteria</taxon>
        <taxon>Burkholderiales</taxon>
        <taxon>Oxalobacteraceae</taxon>
        <taxon>Telluria group</taxon>
        <taxon>Pseudoduganella</taxon>
    </lineage>
</organism>
<sequence length="132" mass="14206">MSWANATIHCGRWWKPCTWLPGCARHRARTSFKKATGVSPSVYLTQLRMAEASRMLGECRHTILEVALAVGYRSPSHFSHVFRKSTGCSPTDYRHASGGPVPGRVALLDSHRPASAAQGTGSQPDGLAAGCT</sequence>
<reference evidence="6 7" key="1">
    <citation type="submission" date="2019-05" db="EMBL/GenBank/DDBJ databases">
        <title>Draft Genome Sequences of Six Type Strains of the Genus Massilia.</title>
        <authorList>
            <person name="Miess H."/>
            <person name="Frediansyhah A."/>
            <person name="Gross H."/>
        </authorList>
    </citation>
    <scope>NUCLEOTIDE SEQUENCE [LARGE SCALE GENOMIC DNA]</scope>
    <source>
        <strain evidence="6 7">DSMZ 26121</strain>
    </source>
</reference>
<keyword evidence="3" id="KW-0804">Transcription</keyword>
<dbReference type="EMBL" id="CP040017">
    <property type="protein sequence ID" value="QCP10828.1"/>
    <property type="molecule type" value="Genomic_DNA"/>
</dbReference>
<evidence type="ECO:0000259" key="5">
    <source>
        <dbReference type="PROSITE" id="PS01124"/>
    </source>
</evidence>
<dbReference type="InterPro" id="IPR020449">
    <property type="entry name" value="Tscrpt_reg_AraC-type_HTH"/>
</dbReference>